<sequence length="116" mass="12785">MTAAKRRDSHNVAARPTSRPPRHRPPRFASALSPRTARLGSGGEVRTGAPPYGTLDWRLLIRPSSGFLMVTRAVVVRPGRKIPRMAPGAARYLQMWRTAGWTDAPPEQPLPGAVRR</sequence>
<feature type="region of interest" description="Disordered" evidence="1">
    <location>
        <begin position="1"/>
        <end position="50"/>
    </location>
</feature>
<gene>
    <name evidence="2" type="ORF">GCM10010151_49070</name>
</gene>
<reference evidence="3" key="1">
    <citation type="journal article" date="2019" name="Int. J. Syst. Evol. Microbiol.">
        <title>The Global Catalogue of Microorganisms (GCM) 10K type strain sequencing project: providing services to taxonomists for standard genome sequencing and annotation.</title>
        <authorList>
            <consortium name="The Broad Institute Genomics Platform"/>
            <consortium name="The Broad Institute Genome Sequencing Center for Infectious Disease"/>
            <person name="Wu L."/>
            <person name="Ma J."/>
        </authorList>
    </citation>
    <scope>NUCLEOTIDE SEQUENCE [LARGE SCALE GENOMIC DNA]</scope>
    <source>
        <strain evidence="3">JCM 3146</strain>
    </source>
</reference>
<dbReference type="Proteomes" id="UP001501822">
    <property type="component" value="Unassembled WGS sequence"/>
</dbReference>
<keyword evidence="3" id="KW-1185">Reference proteome</keyword>
<accession>A0ABP3GVP8</accession>
<protein>
    <submittedName>
        <fullName evidence="2">Uncharacterized protein</fullName>
    </submittedName>
</protein>
<name>A0ABP3GVP8_9ACTN</name>
<proteinExistence type="predicted"/>
<feature type="compositionally biased region" description="Basic and acidic residues" evidence="1">
    <location>
        <begin position="1"/>
        <end position="10"/>
    </location>
</feature>
<dbReference type="RefSeq" id="WP_252807307.1">
    <property type="nucleotide sequence ID" value="NZ_BAAABM010000045.1"/>
</dbReference>
<comment type="caution">
    <text evidence="2">The sequence shown here is derived from an EMBL/GenBank/DDBJ whole genome shotgun (WGS) entry which is preliminary data.</text>
</comment>
<evidence type="ECO:0000313" key="3">
    <source>
        <dbReference type="Proteomes" id="UP001501822"/>
    </source>
</evidence>
<organism evidence="2 3">
    <name type="scientific">Actinoallomurus spadix</name>
    <dbReference type="NCBI Taxonomy" id="79912"/>
    <lineage>
        <taxon>Bacteria</taxon>
        <taxon>Bacillati</taxon>
        <taxon>Actinomycetota</taxon>
        <taxon>Actinomycetes</taxon>
        <taxon>Streptosporangiales</taxon>
        <taxon>Thermomonosporaceae</taxon>
        <taxon>Actinoallomurus</taxon>
    </lineage>
</organism>
<dbReference type="EMBL" id="BAAABM010000045">
    <property type="protein sequence ID" value="GAA0353701.1"/>
    <property type="molecule type" value="Genomic_DNA"/>
</dbReference>
<evidence type="ECO:0000256" key="1">
    <source>
        <dbReference type="SAM" id="MobiDB-lite"/>
    </source>
</evidence>
<evidence type="ECO:0000313" key="2">
    <source>
        <dbReference type="EMBL" id="GAA0353701.1"/>
    </source>
</evidence>